<feature type="signal peptide" evidence="2">
    <location>
        <begin position="1"/>
        <end position="18"/>
    </location>
</feature>
<reference evidence="4 5" key="1">
    <citation type="submission" date="2014-07" db="EMBL/GenBank/DDBJ databases">
        <authorList>
            <person name="McCorrison J."/>
            <person name="Sanka R."/>
            <person name="Torralba M."/>
            <person name="Gillis M."/>
            <person name="Haft D.H."/>
            <person name="Methe B."/>
            <person name="Sutton G."/>
            <person name="Nelson K.E."/>
        </authorList>
    </citation>
    <scope>NUCLEOTIDE SEQUENCE [LARGE SCALE GENOMIC DNA]</scope>
    <source>
        <strain evidence="4 5">DNF00314</strain>
    </source>
</reference>
<sequence>MKKNFLLLVICIITLLCAGCNKNIGSNADATKNITFKGETYTVPSNPEKIITLSNSLLSMLDAVDGKAIARVETNDPLPDKLAALPTVGHTSTPSVEAIIGMHPDLILGLANQHDKLKDQLTSNHLPYILINYDGINDNIPLITLLGQLTNHTDKANAVIEKYTKQVDAVKEAVKHVTPAKVAILRATGKSVTAETNLAITGSMIEELGMQNVVMNHYTDNGKHSKTIPYSLETLAADNPDIIFVVTMGKEADITATMQKEMTNNPAWNELSAVKQQKVFYLPSKLFLLNPGLDTPSAMATLVQDAYGITIPSEK</sequence>
<feature type="chain" id="PRO_5038849894" evidence="2">
    <location>
        <begin position="19"/>
        <end position="315"/>
    </location>
</feature>
<dbReference type="AlphaFoldDB" id="A0A096ANA9"/>
<proteinExistence type="inferred from homology"/>
<dbReference type="Gene3D" id="3.40.50.1980">
    <property type="entry name" value="Nitrogenase molybdenum iron protein domain"/>
    <property type="match status" value="2"/>
</dbReference>
<evidence type="ECO:0000256" key="2">
    <source>
        <dbReference type="SAM" id="SignalP"/>
    </source>
</evidence>
<keyword evidence="5" id="KW-1185">Reference proteome</keyword>
<protein>
    <submittedName>
        <fullName evidence="4">ABC transporter substrate-binding protein</fullName>
    </submittedName>
</protein>
<dbReference type="PANTHER" id="PTHR30535:SF34">
    <property type="entry name" value="MOLYBDATE-BINDING PROTEIN MOLA"/>
    <property type="match status" value="1"/>
</dbReference>
<comment type="caution">
    <text evidence="4">The sequence shown here is derived from an EMBL/GenBank/DDBJ whole genome shotgun (WGS) entry which is preliminary data.</text>
</comment>
<evidence type="ECO:0000256" key="1">
    <source>
        <dbReference type="ARBA" id="ARBA00008814"/>
    </source>
</evidence>
<feature type="domain" description="Fe/B12 periplasmic-binding" evidence="3">
    <location>
        <begin position="49"/>
        <end position="310"/>
    </location>
</feature>
<dbReference type="SUPFAM" id="SSF53807">
    <property type="entry name" value="Helical backbone' metal receptor"/>
    <property type="match status" value="1"/>
</dbReference>
<accession>A0A096ANA9</accession>
<evidence type="ECO:0000313" key="5">
    <source>
        <dbReference type="Proteomes" id="UP000029628"/>
    </source>
</evidence>
<name>A0A096ANA9_9FIRM</name>
<dbReference type="EMBL" id="JRNT01000005">
    <property type="protein sequence ID" value="KGF48171.1"/>
    <property type="molecule type" value="Genomic_DNA"/>
</dbReference>
<dbReference type="GO" id="GO:0071281">
    <property type="term" value="P:cellular response to iron ion"/>
    <property type="evidence" value="ECO:0007669"/>
    <property type="project" value="TreeGrafter"/>
</dbReference>
<dbReference type="PROSITE" id="PS50983">
    <property type="entry name" value="FE_B12_PBP"/>
    <property type="match status" value="1"/>
</dbReference>
<dbReference type="eggNOG" id="COG0614">
    <property type="taxonomic scope" value="Bacteria"/>
</dbReference>
<gene>
    <name evidence="4" type="ORF">HMPREF0872_00815</name>
</gene>
<dbReference type="InterPro" id="IPR050902">
    <property type="entry name" value="ABC_Transporter_SBP"/>
</dbReference>
<dbReference type="PANTHER" id="PTHR30535">
    <property type="entry name" value="VITAMIN B12-BINDING PROTEIN"/>
    <property type="match status" value="1"/>
</dbReference>
<dbReference type="InterPro" id="IPR002491">
    <property type="entry name" value="ABC_transptr_periplasmic_BD"/>
</dbReference>
<dbReference type="Pfam" id="PF01497">
    <property type="entry name" value="Peripla_BP_2"/>
    <property type="match status" value="1"/>
</dbReference>
<dbReference type="Proteomes" id="UP000029628">
    <property type="component" value="Unassembled WGS sequence"/>
</dbReference>
<comment type="similarity">
    <text evidence="1">Belongs to the bacterial solute-binding protein 8 family.</text>
</comment>
<evidence type="ECO:0000313" key="4">
    <source>
        <dbReference type="EMBL" id="KGF48171.1"/>
    </source>
</evidence>
<keyword evidence="2" id="KW-0732">Signal</keyword>
<organism evidence="4 5">
    <name type="scientific">Veillonella montpellierensis DNF00314</name>
    <dbReference type="NCBI Taxonomy" id="1401067"/>
    <lineage>
        <taxon>Bacteria</taxon>
        <taxon>Bacillati</taxon>
        <taxon>Bacillota</taxon>
        <taxon>Negativicutes</taxon>
        <taxon>Veillonellales</taxon>
        <taxon>Veillonellaceae</taxon>
        <taxon>Veillonella</taxon>
    </lineage>
</organism>
<evidence type="ECO:0000259" key="3">
    <source>
        <dbReference type="PROSITE" id="PS50983"/>
    </source>
</evidence>